<proteinExistence type="predicted"/>
<gene>
    <name evidence="1" type="ORF">A2924_03750</name>
</gene>
<dbReference type="EMBL" id="MFIA01000032">
    <property type="protein sequence ID" value="OGF82049.1"/>
    <property type="molecule type" value="Genomic_DNA"/>
</dbReference>
<sequence>MTTTIPVKKREYMRLKKLDKSFGKFVNYFRELTEIEEARKQIREKKTIPQEKLFKRLGI</sequence>
<organism evidence="1 2">
    <name type="scientific">Candidatus Giovannonibacteria bacterium RIFCSPLOWO2_01_FULL_44_16</name>
    <dbReference type="NCBI Taxonomy" id="1798348"/>
    <lineage>
        <taxon>Bacteria</taxon>
        <taxon>Candidatus Giovannoniibacteriota</taxon>
    </lineage>
</organism>
<accession>A0A1F5X2C2</accession>
<protein>
    <recommendedName>
        <fullName evidence="3">Antitoxin</fullName>
    </recommendedName>
</protein>
<dbReference type="AlphaFoldDB" id="A0A1F5X2C2"/>
<evidence type="ECO:0000313" key="2">
    <source>
        <dbReference type="Proteomes" id="UP000178046"/>
    </source>
</evidence>
<evidence type="ECO:0008006" key="3">
    <source>
        <dbReference type="Google" id="ProtNLM"/>
    </source>
</evidence>
<comment type="caution">
    <text evidence="1">The sequence shown here is derived from an EMBL/GenBank/DDBJ whole genome shotgun (WGS) entry which is preliminary data.</text>
</comment>
<reference evidence="1 2" key="1">
    <citation type="journal article" date="2016" name="Nat. Commun.">
        <title>Thousands of microbial genomes shed light on interconnected biogeochemical processes in an aquifer system.</title>
        <authorList>
            <person name="Anantharaman K."/>
            <person name="Brown C.T."/>
            <person name="Hug L.A."/>
            <person name="Sharon I."/>
            <person name="Castelle C.J."/>
            <person name="Probst A.J."/>
            <person name="Thomas B.C."/>
            <person name="Singh A."/>
            <person name="Wilkins M.J."/>
            <person name="Karaoz U."/>
            <person name="Brodie E.L."/>
            <person name="Williams K.H."/>
            <person name="Hubbard S.S."/>
            <person name="Banfield J.F."/>
        </authorList>
    </citation>
    <scope>NUCLEOTIDE SEQUENCE [LARGE SCALE GENOMIC DNA]</scope>
</reference>
<name>A0A1F5X2C2_9BACT</name>
<dbReference type="Proteomes" id="UP000178046">
    <property type="component" value="Unassembled WGS sequence"/>
</dbReference>
<evidence type="ECO:0000313" key="1">
    <source>
        <dbReference type="EMBL" id="OGF82049.1"/>
    </source>
</evidence>